<dbReference type="InterPro" id="IPR047347">
    <property type="entry name" value="YvaQ-like_sensor"/>
</dbReference>
<evidence type="ECO:0000256" key="4">
    <source>
        <dbReference type="SAM" id="Coils"/>
    </source>
</evidence>
<dbReference type="GO" id="GO:0004888">
    <property type="term" value="F:transmembrane signaling receptor activity"/>
    <property type="evidence" value="ECO:0007669"/>
    <property type="project" value="TreeGrafter"/>
</dbReference>
<dbReference type="InterPro" id="IPR004089">
    <property type="entry name" value="MCPsignal_dom"/>
</dbReference>
<organism evidence="8">
    <name type="scientific">Enterocloster bolteae</name>
    <dbReference type="NCBI Taxonomy" id="208479"/>
    <lineage>
        <taxon>Bacteria</taxon>
        <taxon>Bacillati</taxon>
        <taxon>Bacillota</taxon>
        <taxon>Clostridia</taxon>
        <taxon>Lachnospirales</taxon>
        <taxon>Lachnospiraceae</taxon>
        <taxon>Enterocloster</taxon>
    </lineage>
</organism>
<feature type="domain" description="Methyl-accepting transducer" evidence="6">
    <location>
        <begin position="315"/>
        <end position="544"/>
    </location>
</feature>
<feature type="coiled-coil region" evidence="4">
    <location>
        <begin position="72"/>
        <end position="106"/>
    </location>
</feature>
<keyword evidence="1" id="KW-0145">Chemotaxis</keyword>
<keyword evidence="5" id="KW-0472">Membrane</keyword>
<dbReference type="PANTHER" id="PTHR43531">
    <property type="entry name" value="PROTEIN ICFG"/>
    <property type="match status" value="1"/>
</dbReference>
<dbReference type="Pfam" id="PF00672">
    <property type="entry name" value="HAMP"/>
    <property type="match status" value="1"/>
</dbReference>
<reference evidence="8" key="1">
    <citation type="submission" date="2019-11" db="EMBL/GenBank/DDBJ databases">
        <authorList>
            <person name="Feng L."/>
        </authorList>
    </citation>
    <scope>NUCLEOTIDE SEQUENCE</scope>
    <source>
        <strain evidence="8">CbolteaeLFYP116</strain>
    </source>
</reference>
<feature type="transmembrane region" description="Helical" evidence="5">
    <location>
        <begin position="189"/>
        <end position="209"/>
    </location>
</feature>
<evidence type="ECO:0000256" key="5">
    <source>
        <dbReference type="SAM" id="Phobius"/>
    </source>
</evidence>
<dbReference type="Gene3D" id="6.10.340.10">
    <property type="match status" value="1"/>
</dbReference>
<dbReference type="EMBL" id="CACRTF010000024">
    <property type="protein sequence ID" value="VYT56610.1"/>
    <property type="molecule type" value="Genomic_DNA"/>
</dbReference>
<dbReference type="InterPro" id="IPR024478">
    <property type="entry name" value="HlyB_4HB_MCP"/>
</dbReference>
<keyword evidence="3" id="KW-0807">Transducer</keyword>
<dbReference type="CDD" id="cd19411">
    <property type="entry name" value="MCP2201-like_sensor"/>
    <property type="match status" value="1"/>
</dbReference>
<dbReference type="GO" id="GO:0005886">
    <property type="term" value="C:plasma membrane"/>
    <property type="evidence" value="ECO:0007669"/>
    <property type="project" value="TreeGrafter"/>
</dbReference>
<dbReference type="Gene3D" id="1.10.287.950">
    <property type="entry name" value="Methyl-accepting chemotaxis protein"/>
    <property type="match status" value="1"/>
</dbReference>
<evidence type="ECO:0000313" key="8">
    <source>
        <dbReference type="EMBL" id="VYT56610.1"/>
    </source>
</evidence>
<sequence>MKNLKIRTKLFILVVFMMAGIIIIGISSMLFMSTINDNTTEIASNWLPSTILAEEMNTAVSDVRTQEFKHVVSQDAKEMDKVNTKLDQLSENFIRMQKQYNELAVNETDRQLLSDIQKAWDNYLAEGESMIKLSAENKTTEAMAIMNGEHLDNFDSLTAKCLELVQFNKSGSDAANEQADIAYAVAQKLTIGLLSGLSVVTVLFAFYIVHSITKPVSEIDNVARKIADGELNESIRYQSKDELGVLAVNFNKTVTRLRDYVNYIDEISSILNEVADGNLLFQLTYDYAGEFAKVKTALEHISDSLNTTLTQINQSSEQVASGSDQVASGSQALSQGATEQASSIEELAATINDISQQVSQNAESAKNASRQASIVGEQITVSNDSMKHMTIAMNEISEKSSQIGKIIKTIEDIAFQTNILALNAAVEAARAGEAGKGFAVVADEVRNLASKSAEASKDTANLIEGSMQAVEKGTQIANSTAEQLSQVVSGAQEIVNTIDDIATASQRQSDSIRQVTTGVDQISSVIQTNSATAEESAAASEELSGQAQILKNLVSKFRLKDSNNSSSGYE</sequence>
<keyword evidence="5" id="KW-0812">Transmembrane</keyword>
<dbReference type="Pfam" id="PF00015">
    <property type="entry name" value="MCPsignal"/>
    <property type="match status" value="1"/>
</dbReference>
<dbReference type="Pfam" id="PF12729">
    <property type="entry name" value="4HB_MCP_1"/>
    <property type="match status" value="1"/>
</dbReference>
<dbReference type="CDD" id="cd06225">
    <property type="entry name" value="HAMP"/>
    <property type="match status" value="1"/>
</dbReference>
<dbReference type="AlphaFoldDB" id="A0A6N2XSS0"/>
<feature type="domain" description="HAMP" evidence="7">
    <location>
        <begin position="210"/>
        <end position="262"/>
    </location>
</feature>
<dbReference type="PROSITE" id="PS50885">
    <property type="entry name" value="HAMP"/>
    <property type="match status" value="1"/>
</dbReference>
<dbReference type="PANTHER" id="PTHR43531:SF11">
    <property type="entry name" value="METHYL-ACCEPTING CHEMOTAXIS PROTEIN 3"/>
    <property type="match status" value="1"/>
</dbReference>
<evidence type="ECO:0000256" key="2">
    <source>
        <dbReference type="ARBA" id="ARBA00029447"/>
    </source>
</evidence>
<proteinExistence type="inferred from homology"/>
<keyword evidence="4" id="KW-0175">Coiled coil</keyword>
<dbReference type="SMART" id="SM00283">
    <property type="entry name" value="MA"/>
    <property type="match status" value="1"/>
</dbReference>
<evidence type="ECO:0000256" key="3">
    <source>
        <dbReference type="PROSITE-ProRule" id="PRU00284"/>
    </source>
</evidence>
<gene>
    <name evidence="8" type="primary">tar_2</name>
    <name evidence="8" type="ORF">CBLFYP116_05603</name>
</gene>
<dbReference type="SUPFAM" id="SSF58104">
    <property type="entry name" value="Methyl-accepting chemotaxis protein (MCP) signaling domain"/>
    <property type="match status" value="1"/>
</dbReference>
<dbReference type="PROSITE" id="PS50111">
    <property type="entry name" value="CHEMOTAXIS_TRANSDUC_2"/>
    <property type="match status" value="1"/>
</dbReference>
<evidence type="ECO:0000259" key="7">
    <source>
        <dbReference type="PROSITE" id="PS50885"/>
    </source>
</evidence>
<keyword evidence="5" id="KW-1133">Transmembrane helix</keyword>
<dbReference type="GeneID" id="23115418"/>
<dbReference type="SMART" id="SM00304">
    <property type="entry name" value="HAMP"/>
    <property type="match status" value="2"/>
</dbReference>
<dbReference type="RefSeq" id="WP_002577145.1">
    <property type="nucleotide sequence ID" value="NZ_BAABZS010000001.1"/>
</dbReference>
<dbReference type="FunFam" id="1.10.287.950:FF:000001">
    <property type="entry name" value="Methyl-accepting chemotaxis sensory transducer"/>
    <property type="match status" value="1"/>
</dbReference>
<evidence type="ECO:0000259" key="6">
    <source>
        <dbReference type="PROSITE" id="PS50111"/>
    </source>
</evidence>
<feature type="transmembrane region" description="Helical" evidence="5">
    <location>
        <begin position="12"/>
        <end position="32"/>
    </location>
</feature>
<name>A0A6N2XSS0_9FIRM</name>
<protein>
    <submittedName>
        <fullName evidence="8">Methyl-accepting chemotaxis protein II</fullName>
    </submittedName>
</protein>
<dbReference type="CDD" id="cd11386">
    <property type="entry name" value="MCP_signal"/>
    <property type="match status" value="1"/>
</dbReference>
<dbReference type="InterPro" id="IPR051310">
    <property type="entry name" value="MCP_chemotaxis"/>
</dbReference>
<comment type="similarity">
    <text evidence="2">Belongs to the methyl-accepting chemotaxis (MCP) protein family.</text>
</comment>
<accession>A0A6N2XSS0</accession>
<evidence type="ECO:0000256" key="1">
    <source>
        <dbReference type="ARBA" id="ARBA00022500"/>
    </source>
</evidence>
<dbReference type="GO" id="GO:0007165">
    <property type="term" value="P:signal transduction"/>
    <property type="evidence" value="ECO:0007669"/>
    <property type="project" value="UniProtKB-KW"/>
</dbReference>
<dbReference type="InterPro" id="IPR003660">
    <property type="entry name" value="HAMP_dom"/>
</dbReference>
<dbReference type="GO" id="GO:0006935">
    <property type="term" value="P:chemotaxis"/>
    <property type="evidence" value="ECO:0007669"/>
    <property type="project" value="UniProtKB-KW"/>
</dbReference>